<dbReference type="InterPro" id="IPR000182">
    <property type="entry name" value="GNAT_dom"/>
</dbReference>
<organism evidence="3 4">
    <name type="scientific">Parapedobacter defluvii</name>
    <dbReference type="NCBI Taxonomy" id="2045106"/>
    <lineage>
        <taxon>Bacteria</taxon>
        <taxon>Pseudomonadati</taxon>
        <taxon>Bacteroidota</taxon>
        <taxon>Sphingobacteriia</taxon>
        <taxon>Sphingobacteriales</taxon>
        <taxon>Sphingobacteriaceae</taxon>
        <taxon>Parapedobacter</taxon>
    </lineage>
</organism>
<evidence type="ECO:0000313" key="3">
    <source>
        <dbReference type="EMBL" id="GGC32449.1"/>
    </source>
</evidence>
<gene>
    <name evidence="3" type="ORF">GCM10011386_25760</name>
</gene>
<feature type="domain" description="N-acetyltransferase" evidence="2">
    <location>
        <begin position="35"/>
        <end position="181"/>
    </location>
</feature>
<dbReference type="Pfam" id="PF13302">
    <property type="entry name" value="Acetyltransf_3"/>
    <property type="match status" value="1"/>
</dbReference>
<dbReference type="SUPFAM" id="SSF55729">
    <property type="entry name" value="Acyl-CoA N-acyltransferases (Nat)"/>
    <property type="match status" value="1"/>
</dbReference>
<sequence>MFFFERTIHHRAHTYETSIDEPHELSGGGVVLNVLTYADNQEFFDLYAGIAVHGQLWESPILPNETAECFTKRIVSRCEMLWTIRLADCPTKVIGDCALHHWNRETHEIEFGGSLLPTFRGKGIMAAALALVAAFAATSYGVKVLRCNTSSTNHNARRFAEKMGFKPLRQSDSTVLLSKFL</sequence>
<dbReference type="PANTHER" id="PTHR43792:SF1">
    <property type="entry name" value="N-ACETYLTRANSFERASE DOMAIN-CONTAINING PROTEIN"/>
    <property type="match status" value="1"/>
</dbReference>
<dbReference type="InterPro" id="IPR016181">
    <property type="entry name" value="Acyl_CoA_acyltransferase"/>
</dbReference>
<keyword evidence="1" id="KW-0472">Membrane</keyword>
<feature type="transmembrane region" description="Helical" evidence="1">
    <location>
        <begin position="124"/>
        <end position="142"/>
    </location>
</feature>
<evidence type="ECO:0000256" key="1">
    <source>
        <dbReference type="SAM" id="Phobius"/>
    </source>
</evidence>
<evidence type="ECO:0000259" key="2">
    <source>
        <dbReference type="PROSITE" id="PS51186"/>
    </source>
</evidence>
<dbReference type="Gene3D" id="3.40.630.30">
    <property type="match status" value="1"/>
</dbReference>
<name>A0ABQ1LZH9_9SPHI</name>
<comment type="caution">
    <text evidence="3">The sequence shown here is derived from an EMBL/GenBank/DDBJ whole genome shotgun (WGS) entry which is preliminary data.</text>
</comment>
<protein>
    <recommendedName>
        <fullName evidence="2">N-acetyltransferase domain-containing protein</fullName>
    </recommendedName>
</protein>
<keyword evidence="1" id="KW-1133">Transmembrane helix</keyword>
<evidence type="ECO:0000313" key="4">
    <source>
        <dbReference type="Proteomes" id="UP000597338"/>
    </source>
</evidence>
<dbReference type="InterPro" id="IPR051531">
    <property type="entry name" value="N-acetyltransferase"/>
</dbReference>
<reference evidence="4" key="1">
    <citation type="journal article" date="2019" name="Int. J. Syst. Evol. Microbiol.">
        <title>The Global Catalogue of Microorganisms (GCM) 10K type strain sequencing project: providing services to taxonomists for standard genome sequencing and annotation.</title>
        <authorList>
            <consortium name="The Broad Institute Genomics Platform"/>
            <consortium name="The Broad Institute Genome Sequencing Center for Infectious Disease"/>
            <person name="Wu L."/>
            <person name="Ma J."/>
        </authorList>
    </citation>
    <scope>NUCLEOTIDE SEQUENCE [LARGE SCALE GENOMIC DNA]</scope>
    <source>
        <strain evidence="4">CGMCC 1.15342</strain>
    </source>
</reference>
<dbReference type="EMBL" id="BMIK01000008">
    <property type="protein sequence ID" value="GGC32449.1"/>
    <property type="molecule type" value="Genomic_DNA"/>
</dbReference>
<dbReference type="Proteomes" id="UP000597338">
    <property type="component" value="Unassembled WGS sequence"/>
</dbReference>
<keyword evidence="4" id="KW-1185">Reference proteome</keyword>
<dbReference type="PANTHER" id="PTHR43792">
    <property type="entry name" value="GNAT FAMILY, PUTATIVE (AFU_ORTHOLOGUE AFUA_3G00765)-RELATED-RELATED"/>
    <property type="match status" value="1"/>
</dbReference>
<dbReference type="PROSITE" id="PS51186">
    <property type="entry name" value="GNAT"/>
    <property type="match status" value="1"/>
</dbReference>
<accession>A0ABQ1LZH9</accession>
<dbReference type="RefSeq" id="WP_188751318.1">
    <property type="nucleotide sequence ID" value="NZ_BMIK01000008.1"/>
</dbReference>
<keyword evidence="1" id="KW-0812">Transmembrane</keyword>
<proteinExistence type="predicted"/>